<protein>
    <submittedName>
        <fullName evidence="1">Uncharacterized protein</fullName>
    </submittedName>
</protein>
<dbReference type="EMBL" id="CP126116">
    <property type="protein sequence ID" value="WHZ58775.1"/>
    <property type="molecule type" value="Genomic_DNA"/>
</dbReference>
<keyword evidence="2" id="KW-1185">Reference proteome</keyword>
<organism evidence="1 2">
    <name type="scientific">Metabacillus hrfriensis</name>
    <dbReference type="NCBI Taxonomy" id="3048891"/>
    <lineage>
        <taxon>Bacteria</taxon>
        <taxon>Bacillati</taxon>
        <taxon>Bacillota</taxon>
        <taxon>Bacilli</taxon>
        <taxon>Bacillales</taxon>
        <taxon>Bacillaceae</taxon>
        <taxon>Metabacillus</taxon>
    </lineage>
</organism>
<gene>
    <name evidence="1" type="ORF">QLQ22_05395</name>
</gene>
<reference evidence="2" key="1">
    <citation type="journal article" date="2025" name="Aquaculture">
        <title>Assessment of the bioflocculant production and safety properties of Metabacillus hrfriensis sp. nov. based on phenotypic and whole-genome sequencing analysis.</title>
        <authorList>
            <person name="Zhang R."/>
            <person name="Zhao Z."/>
            <person name="Luo L."/>
            <person name="Wang S."/>
            <person name="Guo K."/>
            <person name="Xu W."/>
        </authorList>
    </citation>
    <scope>NUCLEOTIDE SEQUENCE [LARGE SCALE GENOMIC DNA]</scope>
    <source>
        <strain evidence="2">CT-WN-B3</strain>
    </source>
</reference>
<evidence type="ECO:0000313" key="1">
    <source>
        <dbReference type="EMBL" id="WHZ58775.1"/>
    </source>
</evidence>
<evidence type="ECO:0000313" key="2">
    <source>
        <dbReference type="Proteomes" id="UP001226091"/>
    </source>
</evidence>
<accession>A0ACD4RE27</accession>
<sequence length="144" mass="16127">MNFQIPIPTDSEGFYSLRCPHCKGRFKAQAGDIDAEETIDLFCPSCGLMAESSNFTPPEIIEHATIIVKNYAQEQMFKAFKQSSKKLKGSGIKIKVTKPKEELPKILTEDENLEEITLICCDKTIKLDLDQIASVVYCPYCGVN</sequence>
<proteinExistence type="predicted"/>
<name>A0ACD4RE27_9BACI</name>
<dbReference type="Proteomes" id="UP001226091">
    <property type="component" value="Chromosome"/>
</dbReference>